<sequence length="76" mass="8817">MTNNKHQFLLMGVFNEADNVHSATENASRERKIYTPSQWAATVRTSSRNRQYLVKEQTTEDFTDFTQMSETLANLD</sequence>
<dbReference type="Proteomes" id="UP001283361">
    <property type="component" value="Unassembled WGS sequence"/>
</dbReference>
<gene>
    <name evidence="1" type="ORF">RRG08_065911</name>
</gene>
<accession>A0AAE1ALV5</accession>
<comment type="caution">
    <text evidence="1">The sequence shown here is derived from an EMBL/GenBank/DDBJ whole genome shotgun (WGS) entry which is preliminary data.</text>
</comment>
<dbReference type="AlphaFoldDB" id="A0AAE1ALV5"/>
<reference evidence="1" key="1">
    <citation type="journal article" date="2023" name="G3 (Bethesda)">
        <title>A reference genome for the long-term kleptoplast-retaining sea slug Elysia crispata morphotype clarki.</title>
        <authorList>
            <person name="Eastman K.E."/>
            <person name="Pendleton A.L."/>
            <person name="Shaikh M.A."/>
            <person name="Suttiyut T."/>
            <person name="Ogas R."/>
            <person name="Tomko P."/>
            <person name="Gavelis G."/>
            <person name="Widhalm J.R."/>
            <person name="Wisecaver J.H."/>
        </authorList>
    </citation>
    <scope>NUCLEOTIDE SEQUENCE</scope>
    <source>
        <strain evidence="1">ECLA1</strain>
    </source>
</reference>
<evidence type="ECO:0000313" key="2">
    <source>
        <dbReference type="Proteomes" id="UP001283361"/>
    </source>
</evidence>
<name>A0AAE1ALV5_9GAST</name>
<proteinExistence type="predicted"/>
<organism evidence="1 2">
    <name type="scientific">Elysia crispata</name>
    <name type="common">lettuce slug</name>
    <dbReference type="NCBI Taxonomy" id="231223"/>
    <lineage>
        <taxon>Eukaryota</taxon>
        <taxon>Metazoa</taxon>
        <taxon>Spiralia</taxon>
        <taxon>Lophotrochozoa</taxon>
        <taxon>Mollusca</taxon>
        <taxon>Gastropoda</taxon>
        <taxon>Heterobranchia</taxon>
        <taxon>Euthyneura</taxon>
        <taxon>Panpulmonata</taxon>
        <taxon>Sacoglossa</taxon>
        <taxon>Placobranchoidea</taxon>
        <taxon>Plakobranchidae</taxon>
        <taxon>Elysia</taxon>
    </lineage>
</organism>
<protein>
    <submittedName>
        <fullName evidence="1">Uncharacterized protein</fullName>
    </submittedName>
</protein>
<keyword evidence="2" id="KW-1185">Reference proteome</keyword>
<evidence type="ECO:0000313" key="1">
    <source>
        <dbReference type="EMBL" id="KAK3790053.1"/>
    </source>
</evidence>
<dbReference type="EMBL" id="JAWDGP010001587">
    <property type="protein sequence ID" value="KAK3790053.1"/>
    <property type="molecule type" value="Genomic_DNA"/>
</dbReference>